<accession>A0A5N5Q9C2</accession>
<keyword evidence="3" id="KW-0645">Protease</keyword>
<keyword evidence="2" id="KW-0812">Transmembrane</keyword>
<reference evidence="3 4" key="1">
    <citation type="journal article" date="2019" name="Fungal Biol. Biotechnol.">
        <title>Draft genome sequence of fastidious pathogen Ceratobasidium theobromae, which causes vascular-streak dieback in Theobroma cacao.</title>
        <authorList>
            <person name="Ali S.S."/>
            <person name="Asman A."/>
            <person name="Shao J."/>
            <person name="Firmansyah A.P."/>
            <person name="Susilo A.W."/>
            <person name="Rosmana A."/>
            <person name="McMahon P."/>
            <person name="Junaid M."/>
            <person name="Guest D."/>
            <person name="Kheng T.Y."/>
            <person name="Meinhardt L.W."/>
            <person name="Bailey B.A."/>
        </authorList>
    </citation>
    <scope>NUCLEOTIDE SEQUENCE [LARGE SCALE GENOMIC DNA]</scope>
    <source>
        <strain evidence="3 4">CT2</strain>
    </source>
</reference>
<dbReference type="Proteomes" id="UP000383932">
    <property type="component" value="Unassembled WGS sequence"/>
</dbReference>
<dbReference type="GO" id="GO:0006508">
    <property type="term" value="P:proteolysis"/>
    <property type="evidence" value="ECO:0007669"/>
    <property type="project" value="UniProtKB-KW"/>
</dbReference>
<feature type="transmembrane region" description="Helical" evidence="2">
    <location>
        <begin position="174"/>
        <end position="191"/>
    </location>
</feature>
<proteinExistence type="predicted"/>
<feature type="transmembrane region" description="Helical" evidence="2">
    <location>
        <begin position="197"/>
        <end position="214"/>
    </location>
</feature>
<feature type="compositionally biased region" description="Basic and acidic residues" evidence="1">
    <location>
        <begin position="7"/>
        <end position="18"/>
    </location>
</feature>
<feature type="region of interest" description="Disordered" evidence="1">
    <location>
        <begin position="73"/>
        <end position="115"/>
    </location>
</feature>
<dbReference type="AlphaFoldDB" id="A0A5N5Q9C2"/>
<dbReference type="PANTHER" id="PTHR33927:SF1">
    <property type="entry name" value="TRANSMEMBRANE PROTEIN"/>
    <property type="match status" value="1"/>
</dbReference>
<keyword evidence="4" id="KW-1185">Reference proteome</keyword>
<feature type="compositionally biased region" description="Polar residues" evidence="1">
    <location>
        <begin position="100"/>
        <end position="115"/>
    </location>
</feature>
<evidence type="ECO:0000313" key="4">
    <source>
        <dbReference type="Proteomes" id="UP000383932"/>
    </source>
</evidence>
<organism evidence="3 4">
    <name type="scientific">Ceratobasidium theobromae</name>
    <dbReference type="NCBI Taxonomy" id="1582974"/>
    <lineage>
        <taxon>Eukaryota</taxon>
        <taxon>Fungi</taxon>
        <taxon>Dikarya</taxon>
        <taxon>Basidiomycota</taxon>
        <taxon>Agaricomycotina</taxon>
        <taxon>Agaricomycetes</taxon>
        <taxon>Cantharellales</taxon>
        <taxon>Ceratobasidiaceae</taxon>
        <taxon>Ceratobasidium</taxon>
    </lineage>
</organism>
<evidence type="ECO:0000313" key="3">
    <source>
        <dbReference type="EMBL" id="KAB5588219.1"/>
    </source>
</evidence>
<keyword evidence="3" id="KW-0378">Hydrolase</keyword>
<keyword evidence="2" id="KW-1133">Transmembrane helix</keyword>
<evidence type="ECO:0000256" key="1">
    <source>
        <dbReference type="SAM" id="MobiDB-lite"/>
    </source>
</evidence>
<sequence>MAYDADQPPKSESTDLERGLQGSSDPLSPTFGDGPRFSPSQANPGANLASPEASFNSPALVSQAKIPTLNLGASTPALAASPPPFESEKPSPSTELPALSYNQATPSHAGTEHSPTVSLVAVEKAPNEKVIGGSVVPLPPKPASVPAKRKSGPPKLEASWWIRFNLFFNTYRKFYTLVVTLNAIGIVLAAVGKFDYAINHSGALVLGNLLCAVMMRNELFLRFLFLIANTLFAKWPPLFIRLGITSILQHIGGIHSGCATSGLAWLIYKVVELCRHASVNQKSVIAMGVVTSVAVTISVISAFPWIRNQHHNVFERHHRFIGWLGLVATWVFVILGNGFDAKTGEWTATGQHMISTQEFWFALGMTVFIALPWTFTRRVPVHVEIPSPKVAVLRFDRGMQQGLLGRISRSSILEYHAFGIISEGTHSPYHYMVCGVQGDFTRGLVEDPPKYIWTRELKFAGVSNTSTLYQRGIRVCTGTGIGAALSTCIQNDQWFLIWIGSDQEKTFGKTISSLIEQHIPPERRILWDSRKGGRPNTVKLIEEVYKSFDAEVVFITSNYVGNREMMVGCRKLGIPAFGQSILLTHIIHVYLPTVSPLSNHRHSLGFLAA</sequence>
<gene>
    <name evidence="3" type="ORF">CTheo_8340</name>
</gene>
<dbReference type="PANTHER" id="PTHR33927">
    <property type="entry name" value="TRANSMEMBRANE PROTEIN"/>
    <property type="match status" value="1"/>
</dbReference>
<dbReference type="EMBL" id="SSOP01000523">
    <property type="protein sequence ID" value="KAB5588219.1"/>
    <property type="molecule type" value="Genomic_DNA"/>
</dbReference>
<keyword evidence="2" id="KW-0472">Membrane</keyword>
<comment type="caution">
    <text evidence="3">The sequence shown here is derived from an EMBL/GenBank/DDBJ whole genome shotgun (WGS) entry which is preliminary data.</text>
</comment>
<protein>
    <submittedName>
        <fullName evidence="3">Vacuolar membrane protease</fullName>
    </submittedName>
</protein>
<dbReference type="InterPro" id="IPR052979">
    <property type="entry name" value="Adenylate-forming_domain"/>
</dbReference>
<feature type="transmembrane region" description="Helical" evidence="2">
    <location>
        <begin position="219"/>
        <end position="235"/>
    </location>
</feature>
<dbReference type="GO" id="GO:0008233">
    <property type="term" value="F:peptidase activity"/>
    <property type="evidence" value="ECO:0007669"/>
    <property type="project" value="UniProtKB-KW"/>
</dbReference>
<feature type="transmembrane region" description="Helical" evidence="2">
    <location>
        <begin position="247"/>
        <end position="271"/>
    </location>
</feature>
<feature type="region of interest" description="Disordered" evidence="1">
    <location>
        <begin position="1"/>
        <end position="56"/>
    </location>
</feature>
<feature type="transmembrane region" description="Helical" evidence="2">
    <location>
        <begin position="283"/>
        <end position="305"/>
    </location>
</feature>
<dbReference type="OrthoDB" id="3142841at2759"/>
<feature type="transmembrane region" description="Helical" evidence="2">
    <location>
        <begin position="320"/>
        <end position="339"/>
    </location>
</feature>
<feature type="transmembrane region" description="Helical" evidence="2">
    <location>
        <begin position="359"/>
        <end position="375"/>
    </location>
</feature>
<evidence type="ECO:0000256" key="2">
    <source>
        <dbReference type="SAM" id="Phobius"/>
    </source>
</evidence>
<name>A0A5N5Q9C2_9AGAM</name>